<dbReference type="InterPro" id="IPR023214">
    <property type="entry name" value="HAD_sf"/>
</dbReference>
<dbReference type="EMBL" id="JACYTR010000027">
    <property type="protein sequence ID" value="MBD8526642.1"/>
    <property type="molecule type" value="Genomic_DNA"/>
</dbReference>
<accession>A0AAW3ZPV2</accession>
<reference evidence="3 4" key="1">
    <citation type="submission" date="2020-09" db="EMBL/GenBank/DDBJ databases">
        <title>Pseudoxanthomonas sp. CAU 1598 isolated from sand of Yaerae Beach.</title>
        <authorList>
            <person name="Kim W."/>
        </authorList>
    </citation>
    <scope>NUCLEOTIDE SEQUENCE [LARGE SCALE GENOMIC DNA]</scope>
    <source>
        <strain evidence="3 4">CAU 1598</strain>
    </source>
</reference>
<comment type="caution">
    <text evidence="3">The sequence shown here is derived from an EMBL/GenBank/DDBJ whole genome shotgun (WGS) entry which is preliminary data.</text>
</comment>
<dbReference type="InterPro" id="IPR006423">
    <property type="entry name" value="Lipo_e_P4"/>
</dbReference>
<feature type="chain" id="PRO_5043991606" evidence="2">
    <location>
        <begin position="19"/>
        <end position="280"/>
    </location>
</feature>
<dbReference type="RefSeq" id="WP_192030063.1">
    <property type="nucleotide sequence ID" value="NZ_JACYTR010000027.1"/>
</dbReference>
<dbReference type="SFLD" id="SFLDS00003">
    <property type="entry name" value="Haloacid_Dehalogenase"/>
    <property type="match status" value="1"/>
</dbReference>
<dbReference type="SUPFAM" id="SSF56784">
    <property type="entry name" value="HAD-like"/>
    <property type="match status" value="1"/>
</dbReference>
<name>A0AAW3ZPV2_9GAMM</name>
<dbReference type="SFLD" id="SFLDG01125">
    <property type="entry name" value="C1.1:_Acid_Phosphatase_Like"/>
    <property type="match status" value="1"/>
</dbReference>
<evidence type="ECO:0000313" key="4">
    <source>
        <dbReference type="Proteomes" id="UP000613768"/>
    </source>
</evidence>
<dbReference type="PANTHER" id="PTHR31284:SF10">
    <property type="entry name" value="ACID PHOSPHATASE-LIKE PROTEIN"/>
    <property type="match status" value="1"/>
</dbReference>
<dbReference type="InterPro" id="IPR036412">
    <property type="entry name" value="HAD-like_sf"/>
</dbReference>
<dbReference type="Gene3D" id="3.40.50.1000">
    <property type="entry name" value="HAD superfamily/HAD-like"/>
    <property type="match status" value="1"/>
</dbReference>
<dbReference type="PANTHER" id="PTHR31284">
    <property type="entry name" value="ACID PHOSPHATASE-LIKE PROTEIN"/>
    <property type="match status" value="1"/>
</dbReference>
<sequence length="280" mass="30901">MRLRVLVTVLALSLSACSTVPVSRDAASVSAHNNLNATLWMQTAAEYEAATLAAFHNATEKMQAAANDPSWSALPADERSPDADLPLAVIVDADETMVDNSPFQARNIRDDSRYSSEAWLAWVNERAARAVPGAQAFADAAAKMGVTVFFVTNRAYPEEFAGTADNLRKLGYPIAADNSNLFLAGDPRAPEHEKGTRRRWIGERYRVVLLIGDNLGDFVDGYRSSIEQRGALVQQHADWWGRRWIMLPNPAYGSWEAAIRLRCGETEAGNECLLRGLRYE</sequence>
<gene>
    <name evidence="3" type="ORF">IFO71_12930</name>
</gene>
<dbReference type="PIRSF" id="PIRSF019271">
    <property type="entry name" value="Acid_Ptase_C"/>
    <property type="match status" value="1"/>
</dbReference>
<keyword evidence="1 2" id="KW-0732">Signal</keyword>
<proteinExistence type="predicted"/>
<evidence type="ECO:0000256" key="1">
    <source>
        <dbReference type="ARBA" id="ARBA00022729"/>
    </source>
</evidence>
<dbReference type="AlphaFoldDB" id="A0AAW3ZPV2"/>
<evidence type="ECO:0000313" key="3">
    <source>
        <dbReference type="EMBL" id="MBD8526642.1"/>
    </source>
</evidence>
<keyword evidence="4" id="KW-1185">Reference proteome</keyword>
<dbReference type="Pfam" id="PF03767">
    <property type="entry name" value="Acid_phosphat_B"/>
    <property type="match status" value="1"/>
</dbReference>
<evidence type="ECO:0000256" key="2">
    <source>
        <dbReference type="SAM" id="SignalP"/>
    </source>
</evidence>
<dbReference type="Proteomes" id="UP000613768">
    <property type="component" value="Unassembled WGS sequence"/>
</dbReference>
<dbReference type="PROSITE" id="PS51257">
    <property type="entry name" value="PROKAR_LIPOPROTEIN"/>
    <property type="match status" value="1"/>
</dbReference>
<dbReference type="GO" id="GO:0009279">
    <property type="term" value="C:cell outer membrane"/>
    <property type="evidence" value="ECO:0007669"/>
    <property type="project" value="InterPro"/>
</dbReference>
<dbReference type="InterPro" id="IPR005519">
    <property type="entry name" value="Acid_phosphat_B-like"/>
</dbReference>
<feature type="signal peptide" evidence="2">
    <location>
        <begin position="1"/>
        <end position="18"/>
    </location>
</feature>
<organism evidence="3 4">
    <name type="scientific">Pseudomarimonas arenosa</name>
    <dbReference type="NCBI Taxonomy" id="2774145"/>
    <lineage>
        <taxon>Bacteria</taxon>
        <taxon>Pseudomonadati</taxon>
        <taxon>Pseudomonadota</taxon>
        <taxon>Gammaproteobacteria</taxon>
        <taxon>Lysobacterales</taxon>
        <taxon>Lysobacteraceae</taxon>
        <taxon>Pseudomarimonas</taxon>
    </lineage>
</organism>
<protein>
    <submittedName>
        <fullName evidence="3">Acid phosphatase</fullName>
    </submittedName>
</protein>